<name>A0ABP3AUQ0_MYCUL</name>
<reference evidence="1 2" key="1">
    <citation type="submission" date="2014-01" db="EMBL/GenBank/DDBJ databases">
        <authorList>
            <person name="Dobos K."/>
            <person name="Lenaerts A."/>
            <person name="Ordway D."/>
            <person name="DeGroote M.A."/>
            <person name="Parker T."/>
            <person name="Sizemore C."/>
            <person name="Tallon L.J."/>
            <person name="Sadzewicz L.K."/>
            <person name="Sengamalay N."/>
            <person name="Fraser C.M."/>
            <person name="Hine E."/>
            <person name="Shefchek K.A."/>
            <person name="Das S.P."/>
            <person name="Tettelin H."/>
        </authorList>
    </citation>
    <scope>NUCLEOTIDE SEQUENCE [LARGE SCALE GENOMIC DNA]</scope>
    <source>
        <strain evidence="1 2">Harvey</strain>
    </source>
</reference>
<comment type="caution">
    <text evidence="1">The sequence shown here is derived from an EMBL/GenBank/DDBJ whole genome shotgun (WGS) entry which is preliminary data.</text>
</comment>
<organism evidence="1 2">
    <name type="scientific">Mycobacterium ulcerans str. Harvey</name>
    <dbReference type="NCBI Taxonomy" id="1299332"/>
    <lineage>
        <taxon>Bacteria</taxon>
        <taxon>Bacillati</taxon>
        <taxon>Actinomycetota</taxon>
        <taxon>Actinomycetes</taxon>
        <taxon>Mycobacteriales</taxon>
        <taxon>Mycobacteriaceae</taxon>
        <taxon>Mycobacterium</taxon>
        <taxon>Mycobacterium ulcerans group</taxon>
    </lineage>
</organism>
<accession>A0ABP3AUQ0</accession>
<gene>
    <name evidence="1" type="ORF">I551_9222</name>
</gene>
<sequence length="42" mass="4350">MISGGSVAKSRLAVIAGFFLYLAAMALAAVTAEWDAGRHRVA</sequence>
<dbReference type="Proteomes" id="UP000020681">
    <property type="component" value="Unassembled WGS sequence"/>
</dbReference>
<dbReference type="EMBL" id="JAOL01000060">
    <property type="protein sequence ID" value="EUA93521.1"/>
    <property type="molecule type" value="Genomic_DNA"/>
</dbReference>
<evidence type="ECO:0000313" key="1">
    <source>
        <dbReference type="EMBL" id="EUA93521.1"/>
    </source>
</evidence>
<proteinExistence type="predicted"/>
<evidence type="ECO:0000313" key="2">
    <source>
        <dbReference type="Proteomes" id="UP000020681"/>
    </source>
</evidence>
<protein>
    <submittedName>
        <fullName evidence="1">Membrane protein</fullName>
    </submittedName>
</protein>
<keyword evidence="2" id="KW-1185">Reference proteome</keyword>